<dbReference type="SUPFAM" id="SSF88659">
    <property type="entry name" value="Sigma3 and sigma4 domains of RNA polymerase sigma factors"/>
    <property type="match status" value="2"/>
</dbReference>
<dbReference type="PANTHER" id="PTHR30603">
    <property type="entry name" value="RNA POLYMERASE SIGMA FACTOR RPO"/>
    <property type="match status" value="1"/>
</dbReference>
<name>A0ABR7WVG4_9SPHI</name>
<proteinExistence type="predicted"/>
<dbReference type="Gene3D" id="1.10.10.10">
    <property type="entry name" value="Winged helix-like DNA-binding domain superfamily/Winged helix DNA-binding domain"/>
    <property type="match status" value="2"/>
</dbReference>
<evidence type="ECO:0000313" key="10">
    <source>
        <dbReference type="Proteomes" id="UP000606600"/>
    </source>
</evidence>
<evidence type="ECO:0000313" key="9">
    <source>
        <dbReference type="EMBL" id="MBD1365404.1"/>
    </source>
</evidence>
<feature type="domain" description="RNA polymerase sigma-70 region 3" evidence="6">
    <location>
        <begin position="134"/>
        <end position="201"/>
    </location>
</feature>
<gene>
    <name evidence="9" type="ORF">IDJ77_16440</name>
</gene>
<dbReference type="EMBL" id="JACWMY010000008">
    <property type="protein sequence ID" value="MBD1365404.1"/>
    <property type="molecule type" value="Genomic_DNA"/>
</dbReference>
<reference evidence="9 10" key="1">
    <citation type="submission" date="2020-09" db="EMBL/GenBank/DDBJ databases">
        <title>Novel species of Mucilaginibacter isolated from a glacier on the Tibetan Plateau.</title>
        <authorList>
            <person name="Liu Q."/>
            <person name="Xin Y.-H."/>
        </authorList>
    </citation>
    <scope>NUCLEOTIDE SEQUENCE [LARGE SCALE GENOMIC DNA]</scope>
    <source>
        <strain evidence="9 10">ZT4R22</strain>
    </source>
</reference>
<dbReference type="Pfam" id="PF04542">
    <property type="entry name" value="Sigma70_r2"/>
    <property type="match status" value="1"/>
</dbReference>
<dbReference type="Pfam" id="PF04539">
    <property type="entry name" value="Sigma70_r3"/>
    <property type="match status" value="1"/>
</dbReference>
<dbReference type="InterPro" id="IPR036388">
    <property type="entry name" value="WH-like_DNA-bd_sf"/>
</dbReference>
<keyword evidence="10" id="KW-1185">Reference proteome</keyword>
<accession>A0ABR7WVG4</accession>
<evidence type="ECO:0000259" key="7">
    <source>
        <dbReference type="Pfam" id="PF04542"/>
    </source>
</evidence>
<keyword evidence="3" id="KW-0238">DNA-binding</keyword>
<evidence type="ECO:0000259" key="5">
    <source>
        <dbReference type="Pfam" id="PF00140"/>
    </source>
</evidence>
<dbReference type="PIRSF" id="PIRSF000770">
    <property type="entry name" value="RNA_pol_sigma-SigE/K"/>
    <property type="match status" value="1"/>
</dbReference>
<dbReference type="InterPro" id="IPR009042">
    <property type="entry name" value="RNA_pol_sigma70_r1_2"/>
</dbReference>
<organism evidence="9 10">
    <name type="scientific">Mucilaginibacter pankratovii</name>
    <dbReference type="NCBI Taxonomy" id="2772110"/>
    <lineage>
        <taxon>Bacteria</taxon>
        <taxon>Pseudomonadati</taxon>
        <taxon>Bacteroidota</taxon>
        <taxon>Sphingobacteriia</taxon>
        <taxon>Sphingobacteriales</taxon>
        <taxon>Sphingobacteriaceae</taxon>
        <taxon>Mucilaginibacter</taxon>
    </lineage>
</organism>
<dbReference type="InterPro" id="IPR007627">
    <property type="entry name" value="RNA_pol_sigma70_r2"/>
</dbReference>
<evidence type="ECO:0000256" key="1">
    <source>
        <dbReference type="ARBA" id="ARBA00023015"/>
    </source>
</evidence>
<feature type="domain" description="RNA polymerase sigma-70 region 2" evidence="7">
    <location>
        <begin position="56"/>
        <end position="124"/>
    </location>
</feature>
<comment type="caution">
    <text evidence="9">The sequence shown here is derived from an EMBL/GenBank/DDBJ whole genome shotgun (WGS) entry which is preliminary data.</text>
</comment>
<dbReference type="InterPro" id="IPR013325">
    <property type="entry name" value="RNA_pol_sigma_r2"/>
</dbReference>
<dbReference type="Gene3D" id="1.10.601.10">
    <property type="entry name" value="RNA Polymerase Primary Sigma Factor"/>
    <property type="match status" value="1"/>
</dbReference>
<dbReference type="Pfam" id="PF00140">
    <property type="entry name" value="Sigma70_r1_2"/>
    <property type="match status" value="1"/>
</dbReference>
<dbReference type="InterPro" id="IPR013324">
    <property type="entry name" value="RNA_pol_sigma_r3/r4-like"/>
</dbReference>
<evidence type="ECO:0000259" key="8">
    <source>
        <dbReference type="Pfam" id="PF04545"/>
    </source>
</evidence>
<feature type="domain" description="RNA polymerase sigma-70 region 1.2" evidence="5">
    <location>
        <begin position="17"/>
        <end position="49"/>
    </location>
</feature>
<dbReference type="PRINTS" id="PR00046">
    <property type="entry name" value="SIGMA70FCT"/>
</dbReference>
<dbReference type="NCBIfam" id="TIGR02937">
    <property type="entry name" value="sigma70-ECF"/>
    <property type="match status" value="1"/>
</dbReference>
<dbReference type="InterPro" id="IPR000943">
    <property type="entry name" value="RNA_pol_sigma70"/>
</dbReference>
<protein>
    <submittedName>
        <fullName evidence="9">RNA polymerase sigma factor RpoD/SigA</fullName>
    </submittedName>
</protein>
<dbReference type="InterPro" id="IPR007630">
    <property type="entry name" value="RNA_pol_sigma70_r4"/>
</dbReference>
<keyword evidence="4" id="KW-0804">Transcription</keyword>
<dbReference type="SUPFAM" id="SSF88946">
    <property type="entry name" value="Sigma2 domain of RNA polymerase sigma factors"/>
    <property type="match status" value="1"/>
</dbReference>
<feature type="domain" description="RNA polymerase sigma-70 region 4" evidence="8">
    <location>
        <begin position="225"/>
        <end position="274"/>
    </location>
</feature>
<dbReference type="InterPro" id="IPR007624">
    <property type="entry name" value="RNA_pol_sigma70_r3"/>
</dbReference>
<dbReference type="CDD" id="cd06171">
    <property type="entry name" value="Sigma70_r4"/>
    <property type="match status" value="1"/>
</dbReference>
<dbReference type="Proteomes" id="UP000606600">
    <property type="component" value="Unassembled WGS sequence"/>
</dbReference>
<evidence type="ECO:0000259" key="6">
    <source>
        <dbReference type="Pfam" id="PF04539"/>
    </source>
</evidence>
<dbReference type="InterPro" id="IPR050239">
    <property type="entry name" value="Sigma-70_RNA_pol_init_factors"/>
</dbReference>
<dbReference type="PANTHER" id="PTHR30603:SF47">
    <property type="entry name" value="RNA POLYMERASE SIGMA FACTOR SIGD, CHLOROPLASTIC"/>
    <property type="match status" value="1"/>
</dbReference>
<evidence type="ECO:0000256" key="4">
    <source>
        <dbReference type="ARBA" id="ARBA00023163"/>
    </source>
</evidence>
<evidence type="ECO:0000256" key="3">
    <source>
        <dbReference type="ARBA" id="ARBA00023125"/>
    </source>
</evidence>
<dbReference type="RefSeq" id="WP_191190063.1">
    <property type="nucleotide sequence ID" value="NZ_JACWMY010000008.1"/>
</dbReference>
<sequence length="283" mass="31947">MKQLVISKSITNREYESLSKYFSEVNKIDLLSTKEEVSLMQRIKNGDQAALERLTKANLRFVISVAKQYQSQGLTLGDLINEGNIGLITAAKRYDETRGFKFISYAVWWIRQSISSAIADHARTVRLPLSQLRLLSQLYKASAKIEQQQGRKPSIEELAESIDITVEKVAELINKSGVSVSIDEPLKGEEGYNLLDVLQSNDLKADDDIVRESATKEIYSSLTLLDEREREVLFMFFGLRQYTPSSLEEIGTRLNVTKEHVGRLKAKALRKLRNSTNAGSLLS</sequence>
<keyword evidence="2" id="KW-0731">Sigma factor</keyword>
<dbReference type="Pfam" id="PF04545">
    <property type="entry name" value="Sigma70_r4"/>
    <property type="match status" value="1"/>
</dbReference>
<evidence type="ECO:0000256" key="2">
    <source>
        <dbReference type="ARBA" id="ARBA00023082"/>
    </source>
</evidence>
<dbReference type="InterPro" id="IPR014284">
    <property type="entry name" value="RNA_pol_sigma-70_dom"/>
</dbReference>
<keyword evidence="1" id="KW-0805">Transcription regulation</keyword>